<dbReference type="PROSITE" id="PS50835">
    <property type="entry name" value="IG_LIKE"/>
    <property type="match status" value="4"/>
</dbReference>
<sequence length="372" mass="40924">MTFTRPHTGVWRPTLWAWSPPRSVAVTAVVVQRFDVGVADVVGAVGDLAVLTCDVSTMVQRHVTRRIWTIDGRDLQPSITPAGRHWVMPTGELVILGLAPSDAYSRITCSASHAFSPTIATSQQVRVVLQGTQMVSRPQLLLRQEVVQPLVGEDLVLTCLAKGYPKPDIRWYREDVRGMRTPLQEGLSPRAAHLQVVSGQLVLRGVRLKDSASYSCTANNSQGQDHLKVLMEVRSRLTVEVTPVLQRVDLGRPASLTCQVTGSPVTQVTWYKDAQPLGNSPRAQVYDRNLHINRVSREDAGMYQCIASNQEDAAQGAAQIDLGDSAPVWEYRFISQTLQPGPAVSLKCIASGSPMPHISWTLDGYPIPEHER</sequence>
<dbReference type="InterPro" id="IPR003598">
    <property type="entry name" value="Ig_sub2"/>
</dbReference>
<protein>
    <recommendedName>
        <fullName evidence="3">Ig-like domain-containing protein</fullName>
    </recommendedName>
</protein>
<dbReference type="Proteomes" id="UP001497623">
    <property type="component" value="Unassembled WGS sequence"/>
</dbReference>
<keyword evidence="1" id="KW-0677">Repeat</keyword>
<evidence type="ECO:0000256" key="1">
    <source>
        <dbReference type="ARBA" id="ARBA00022737"/>
    </source>
</evidence>
<dbReference type="Pfam" id="PF13927">
    <property type="entry name" value="Ig_3"/>
    <property type="match status" value="2"/>
</dbReference>
<dbReference type="PANTHER" id="PTHR44170">
    <property type="entry name" value="PROTEIN SIDEKICK"/>
    <property type="match status" value="1"/>
</dbReference>
<evidence type="ECO:0000256" key="2">
    <source>
        <dbReference type="ARBA" id="ARBA00023157"/>
    </source>
</evidence>
<comment type="caution">
    <text evidence="4">The sequence shown here is derived from an EMBL/GenBank/DDBJ whole genome shotgun (WGS) entry which is preliminary data.</text>
</comment>
<keyword evidence="5" id="KW-1185">Reference proteome</keyword>
<dbReference type="InterPro" id="IPR036179">
    <property type="entry name" value="Ig-like_dom_sf"/>
</dbReference>
<dbReference type="PANTHER" id="PTHR44170:SF6">
    <property type="entry name" value="CONTACTIN"/>
    <property type="match status" value="1"/>
</dbReference>
<dbReference type="SMART" id="SM00408">
    <property type="entry name" value="IGc2"/>
    <property type="match status" value="2"/>
</dbReference>
<proteinExistence type="predicted"/>
<evidence type="ECO:0000259" key="3">
    <source>
        <dbReference type="PROSITE" id="PS50835"/>
    </source>
</evidence>
<dbReference type="CDD" id="cd00096">
    <property type="entry name" value="Ig"/>
    <property type="match status" value="1"/>
</dbReference>
<gene>
    <name evidence="4" type="ORF">MNOR_LOCUS13381</name>
</gene>
<evidence type="ECO:0000313" key="4">
    <source>
        <dbReference type="EMBL" id="CAL4087962.1"/>
    </source>
</evidence>
<dbReference type="Gene3D" id="2.60.40.10">
    <property type="entry name" value="Immunoglobulins"/>
    <property type="match status" value="4"/>
</dbReference>
<evidence type="ECO:0000313" key="5">
    <source>
        <dbReference type="Proteomes" id="UP001497623"/>
    </source>
</evidence>
<dbReference type="GO" id="GO:0098609">
    <property type="term" value="P:cell-cell adhesion"/>
    <property type="evidence" value="ECO:0007669"/>
    <property type="project" value="TreeGrafter"/>
</dbReference>
<feature type="domain" description="Ig-like" evidence="3">
    <location>
        <begin position="21"/>
        <end position="126"/>
    </location>
</feature>
<dbReference type="SMART" id="SM00409">
    <property type="entry name" value="IG"/>
    <property type="match status" value="3"/>
</dbReference>
<dbReference type="SUPFAM" id="SSF48726">
    <property type="entry name" value="Immunoglobulin"/>
    <property type="match status" value="4"/>
</dbReference>
<name>A0AAV2QL23_MEGNR</name>
<feature type="domain" description="Ig-like" evidence="3">
    <location>
        <begin position="251"/>
        <end position="321"/>
    </location>
</feature>
<feature type="domain" description="Ig-like" evidence="3">
    <location>
        <begin position="138"/>
        <end position="234"/>
    </location>
</feature>
<dbReference type="AlphaFoldDB" id="A0AAV2QL23"/>
<dbReference type="GO" id="GO:0016020">
    <property type="term" value="C:membrane"/>
    <property type="evidence" value="ECO:0007669"/>
    <property type="project" value="UniProtKB-SubCell"/>
</dbReference>
<organism evidence="4 5">
    <name type="scientific">Meganyctiphanes norvegica</name>
    <name type="common">Northern krill</name>
    <name type="synonym">Thysanopoda norvegica</name>
    <dbReference type="NCBI Taxonomy" id="48144"/>
    <lineage>
        <taxon>Eukaryota</taxon>
        <taxon>Metazoa</taxon>
        <taxon>Ecdysozoa</taxon>
        <taxon>Arthropoda</taxon>
        <taxon>Crustacea</taxon>
        <taxon>Multicrustacea</taxon>
        <taxon>Malacostraca</taxon>
        <taxon>Eumalacostraca</taxon>
        <taxon>Eucarida</taxon>
        <taxon>Euphausiacea</taxon>
        <taxon>Euphausiidae</taxon>
        <taxon>Meganyctiphanes</taxon>
    </lineage>
</organism>
<dbReference type="InterPro" id="IPR007110">
    <property type="entry name" value="Ig-like_dom"/>
</dbReference>
<feature type="non-terminal residue" evidence="4">
    <location>
        <position position="372"/>
    </location>
</feature>
<feature type="domain" description="Ig-like" evidence="3">
    <location>
        <begin position="327"/>
        <end position="372"/>
    </location>
</feature>
<dbReference type="EMBL" id="CAXKWB010007637">
    <property type="protein sequence ID" value="CAL4087962.1"/>
    <property type="molecule type" value="Genomic_DNA"/>
</dbReference>
<dbReference type="InterPro" id="IPR013783">
    <property type="entry name" value="Ig-like_fold"/>
</dbReference>
<keyword evidence="2" id="KW-1015">Disulfide bond</keyword>
<reference evidence="4 5" key="1">
    <citation type="submission" date="2024-05" db="EMBL/GenBank/DDBJ databases">
        <authorList>
            <person name="Wallberg A."/>
        </authorList>
    </citation>
    <scope>NUCLEOTIDE SEQUENCE [LARGE SCALE GENOMIC DNA]</scope>
</reference>
<dbReference type="InterPro" id="IPR003599">
    <property type="entry name" value="Ig_sub"/>
</dbReference>
<dbReference type="FunFam" id="2.60.40.10:FF:001049">
    <property type="entry name" value="Down syndrome cell adhesion molecule-like protein Dscam2"/>
    <property type="match status" value="1"/>
</dbReference>
<accession>A0AAV2QL23</accession>